<sequence>MSISKSIVGFLMLNTLFFSTVGMADLENKKPQKIRTIVTTDPELDDNNSLIRLLLYTRSGRIVDTTFKEVYDADSSPLP</sequence>
<organism evidence="1 2">
    <name type="scientific">Pseudomaricurvus hydrocarbonicus</name>
    <dbReference type="NCBI Taxonomy" id="1470433"/>
    <lineage>
        <taxon>Bacteria</taxon>
        <taxon>Pseudomonadati</taxon>
        <taxon>Pseudomonadota</taxon>
        <taxon>Gammaproteobacteria</taxon>
        <taxon>Cellvibrionales</taxon>
        <taxon>Cellvibrionaceae</taxon>
        <taxon>Pseudomaricurvus</taxon>
    </lineage>
</organism>
<gene>
    <name evidence="1" type="ORF">G8770_17710</name>
</gene>
<dbReference type="InterPro" id="IPR036452">
    <property type="entry name" value="Ribo_hydro-like"/>
</dbReference>
<evidence type="ECO:0000313" key="1">
    <source>
        <dbReference type="EMBL" id="NHO67385.1"/>
    </source>
</evidence>
<proteinExistence type="predicted"/>
<keyword evidence="2" id="KW-1185">Reference proteome</keyword>
<dbReference type="Gene3D" id="3.90.245.10">
    <property type="entry name" value="Ribonucleoside hydrolase-like"/>
    <property type="match status" value="1"/>
</dbReference>
<comment type="caution">
    <text evidence="1">The sequence shown here is derived from an EMBL/GenBank/DDBJ whole genome shotgun (WGS) entry which is preliminary data.</text>
</comment>
<dbReference type="EMBL" id="JAAONZ010000016">
    <property type="protein sequence ID" value="NHO67385.1"/>
    <property type="molecule type" value="Genomic_DNA"/>
</dbReference>
<evidence type="ECO:0000313" key="2">
    <source>
        <dbReference type="Proteomes" id="UP000787472"/>
    </source>
</evidence>
<dbReference type="Proteomes" id="UP000787472">
    <property type="component" value="Unassembled WGS sequence"/>
</dbReference>
<reference evidence="1" key="1">
    <citation type="submission" date="2020-03" db="EMBL/GenBank/DDBJ databases">
        <authorList>
            <person name="Guo F."/>
        </authorList>
    </citation>
    <scope>NUCLEOTIDE SEQUENCE</scope>
    <source>
        <strain evidence="1">JCM 30134</strain>
    </source>
</reference>
<dbReference type="GO" id="GO:0016799">
    <property type="term" value="F:hydrolase activity, hydrolyzing N-glycosyl compounds"/>
    <property type="evidence" value="ECO:0007669"/>
    <property type="project" value="InterPro"/>
</dbReference>
<name>A0A9E5MNB2_9GAMM</name>
<dbReference type="RefSeq" id="WP_167189795.1">
    <property type="nucleotide sequence ID" value="NZ_JAAONZ010000016.1"/>
</dbReference>
<dbReference type="AlphaFoldDB" id="A0A9E5MNB2"/>
<accession>A0A9E5MNB2</accession>
<protein>
    <submittedName>
        <fullName evidence="1">Uncharacterized protein</fullName>
    </submittedName>
</protein>